<protein>
    <submittedName>
        <fullName evidence="1">Uncharacterized protein</fullName>
    </submittedName>
</protein>
<evidence type="ECO:0000313" key="1">
    <source>
        <dbReference type="EMBL" id="MBD8066086.1"/>
    </source>
</evidence>
<gene>
    <name evidence="1" type="ORF">IC608_11445</name>
</gene>
<organism evidence="1 2">
    <name type="scientific">Devosia oryzisoli</name>
    <dbReference type="NCBI Taxonomy" id="2774138"/>
    <lineage>
        <taxon>Bacteria</taxon>
        <taxon>Pseudomonadati</taxon>
        <taxon>Pseudomonadota</taxon>
        <taxon>Alphaproteobacteria</taxon>
        <taxon>Hyphomicrobiales</taxon>
        <taxon>Devosiaceae</taxon>
        <taxon>Devosia</taxon>
    </lineage>
</organism>
<reference evidence="1" key="1">
    <citation type="submission" date="2020-09" db="EMBL/GenBank/DDBJ databases">
        <title>Genome seq and assembly of Devosia sp.</title>
        <authorList>
            <person name="Chhetri G."/>
        </authorList>
    </citation>
    <scope>NUCLEOTIDE SEQUENCE</scope>
    <source>
        <strain evidence="1">PTR5</strain>
    </source>
</reference>
<dbReference type="Proteomes" id="UP000654108">
    <property type="component" value="Unassembled WGS sequence"/>
</dbReference>
<accession>A0A927FU71</accession>
<dbReference type="AlphaFoldDB" id="A0A927FU71"/>
<comment type="caution">
    <text evidence="1">The sequence shown here is derived from an EMBL/GenBank/DDBJ whole genome shotgun (WGS) entry which is preliminary data.</text>
</comment>
<keyword evidence="2" id="KW-1185">Reference proteome</keyword>
<proteinExistence type="predicted"/>
<evidence type="ECO:0000313" key="2">
    <source>
        <dbReference type="Proteomes" id="UP000654108"/>
    </source>
</evidence>
<dbReference type="RefSeq" id="WP_191775511.1">
    <property type="nucleotide sequence ID" value="NZ_JACYFU010000003.1"/>
</dbReference>
<dbReference type="EMBL" id="JACYFU010000003">
    <property type="protein sequence ID" value="MBD8066086.1"/>
    <property type="molecule type" value="Genomic_DNA"/>
</dbReference>
<name>A0A927FU71_9HYPH</name>
<sequence>MATADEAAVVAVECPEISTDPDAQQAVAANPGIVRALEAQGFGVQQVIAAEVSEPPVIYVEAPSGD</sequence>